<keyword evidence="3" id="KW-1185">Reference proteome</keyword>
<accession>A0ABS7E6J1</accession>
<feature type="transmembrane region" description="Helical" evidence="1">
    <location>
        <begin position="240"/>
        <end position="258"/>
    </location>
</feature>
<evidence type="ECO:0000256" key="1">
    <source>
        <dbReference type="SAM" id="Phobius"/>
    </source>
</evidence>
<keyword evidence="1" id="KW-1133">Transmembrane helix</keyword>
<dbReference type="Proteomes" id="UP001195963">
    <property type="component" value="Unassembled WGS sequence"/>
</dbReference>
<feature type="transmembrane region" description="Helical" evidence="1">
    <location>
        <begin position="6"/>
        <end position="23"/>
    </location>
</feature>
<organism evidence="2 3">
    <name type="scientific">Shewanella nanhaiensis</name>
    <dbReference type="NCBI Taxonomy" id="2864872"/>
    <lineage>
        <taxon>Bacteria</taxon>
        <taxon>Pseudomonadati</taxon>
        <taxon>Pseudomonadota</taxon>
        <taxon>Gammaproteobacteria</taxon>
        <taxon>Alteromonadales</taxon>
        <taxon>Shewanellaceae</taxon>
        <taxon>Shewanella</taxon>
    </lineage>
</organism>
<keyword evidence="1" id="KW-0472">Membrane</keyword>
<keyword evidence="1" id="KW-0812">Transmembrane</keyword>
<feature type="transmembrane region" description="Helical" evidence="1">
    <location>
        <begin position="44"/>
        <end position="70"/>
    </location>
</feature>
<evidence type="ECO:0000313" key="3">
    <source>
        <dbReference type="Proteomes" id="UP001195963"/>
    </source>
</evidence>
<dbReference type="RefSeq" id="WP_220110649.1">
    <property type="nucleotide sequence ID" value="NZ_JAHZST010000012.1"/>
</dbReference>
<comment type="caution">
    <text evidence="2">The sequence shown here is derived from an EMBL/GenBank/DDBJ whole genome shotgun (WGS) entry which is preliminary data.</text>
</comment>
<proteinExistence type="predicted"/>
<evidence type="ECO:0008006" key="4">
    <source>
        <dbReference type="Google" id="ProtNLM"/>
    </source>
</evidence>
<evidence type="ECO:0000313" key="2">
    <source>
        <dbReference type="EMBL" id="MBW8185209.1"/>
    </source>
</evidence>
<protein>
    <recommendedName>
        <fullName evidence="4">Oligosaccharide repeat unit polymerase</fullName>
    </recommendedName>
</protein>
<dbReference type="EMBL" id="JAHZST010000012">
    <property type="protein sequence ID" value="MBW8185209.1"/>
    <property type="molecule type" value="Genomic_DNA"/>
</dbReference>
<name>A0ABS7E6J1_9GAMM</name>
<reference evidence="2 3" key="1">
    <citation type="submission" date="2021-07" db="EMBL/GenBank/DDBJ databases">
        <title>Shewanella sp. nov, isolated from SCS.</title>
        <authorList>
            <person name="Cao W.R."/>
        </authorList>
    </citation>
    <scope>NUCLEOTIDE SEQUENCE [LARGE SCALE GENOMIC DNA]</scope>
    <source>
        <strain evidence="2 3">NR704-98</strain>
    </source>
</reference>
<feature type="transmembrane region" description="Helical" evidence="1">
    <location>
        <begin position="264"/>
        <end position="283"/>
    </location>
</feature>
<feature type="transmembrane region" description="Helical" evidence="1">
    <location>
        <begin position="76"/>
        <end position="95"/>
    </location>
</feature>
<feature type="transmembrane region" description="Helical" evidence="1">
    <location>
        <begin position="211"/>
        <end position="228"/>
    </location>
</feature>
<gene>
    <name evidence="2" type="ORF">K0625_16230</name>
</gene>
<feature type="transmembrane region" description="Helical" evidence="1">
    <location>
        <begin position="102"/>
        <end position="120"/>
    </location>
</feature>
<sequence length="292" mass="32951">MQVLWLVILVYLLYVLYLNITSFDAKAAFSYAGEEKDVFKLKNLAYFLIPITVFVFFKYKSTLIFIPVVIISILDLLNGSRTIAFIAIIPIFICYSFHRKSLFIIPGLIAVSLLLLLGVLRTDNVVGGVPWYLSAIGEFRETYITLPLFIANDDYVHGGSIFHLLSAIGAGVLFIFRGQISETYVFAGKFIAEDVDRGYGLASNIIIESAYYGYAGLIFTLLAFPLLLYVTRSLIMRSPLINAIVFSSITVIILRLVFREGLYLSLGALLLIGLFYLFPVFLLNKVRWRKHC</sequence>